<proteinExistence type="predicted"/>
<feature type="compositionally biased region" description="Basic and acidic residues" evidence="1">
    <location>
        <begin position="63"/>
        <end position="77"/>
    </location>
</feature>
<keyword evidence="3" id="KW-1185">Reference proteome</keyword>
<feature type="compositionally biased region" description="Polar residues" evidence="1">
    <location>
        <begin position="1"/>
        <end position="20"/>
    </location>
</feature>
<protein>
    <submittedName>
        <fullName evidence="2">Uncharacterized protein</fullName>
    </submittedName>
</protein>
<dbReference type="Proteomes" id="UP001497623">
    <property type="component" value="Unassembled WGS sequence"/>
</dbReference>
<dbReference type="EMBL" id="CAXKWB010045744">
    <property type="protein sequence ID" value="CAL4162714.1"/>
    <property type="molecule type" value="Genomic_DNA"/>
</dbReference>
<accession>A0AAV2S737</accession>
<name>A0AAV2S737_MEGNR</name>
<evidence type="ECO:0000256" key="1">
    <source>
        <dbReference type="SAM" id="MobiDB-lite"/>
    </source>
</evidence>
<sequence length="139" mass="15758">NSQYEEGSTQQQPLLRNQTILGPENKESHRMAAPMASYNPSFYDPQAAKRDTDQQHGISSPEENVREVLSPREDDAFDTEKSVSNIIGALPFRPSHRKFLEALKLVHLYASFGDGKDMKELYTLSLQMNAIGIQYDLKK</sequence>
<comment type="caution">
    <text evidence="2">The sequence shown here is derived from an EMBL/GenBank/DDBJ whole genome shotgun (WGS) entry which is preliminary data.</text>
</comment>
<gene>
    <name evidence="2" type="ORF">MNOR_LOCUS32865</name>
</gene>
<organism evidence="2 3">
    <name type="scientific">Meganyctiphanes norvegica</name>
    <name type="common">Northern krill</name>
    <name type="synonym">Thysanopoda norvegica</name>
    <dbReference type="NCBI Taxonomy" id="48144"/>
    <lineage>
        <taxon>Eukaryota</taxon>
        <taxon>Metazoa</taxon>
        <taxon>Ecdysozoa</taxon>
        <taxon>Arthropoda</taxon>
        <taxon>Crustacea</taxon>
        <taxon>Multicrustacea</taxon>
        <taxon>Malacostraca</taxon>
        <taxon>Eumalacostraca</taxon>
        <taxon>Eucarida</taxon>
        <taxon>Euphausiacea</taxon>
        <taxon>Euphausiidae</taxon>
        <taxon>Meganyctiphanes</taxon>
    </lineage>
</organism>
<evidence type="ECO:0000313" key="2">
    <source>
        <dbReference type="EMBL" id="CAL4162714.1"/>
    </source>
</evidence>
<reference evidence="2 3" key="1">
    <citation type="submission" date="2024-05" db="EMBL/GenBank/DDBJ databases">
        <authorList>
            <person name="Wallberg A."/>
        </authorList>
    </citation>
    <scope>NUCLEOTIDE SEQUENCE [LARGE SCALE GENOMIC DNA]</scope>
</reference>
<feature type="region of interest" description="Disordered" evidence="1">
    <location>
        <begin position="1"/>
        <end position="77"/>
    </location>
</feature>
<evidence type="ECO:0000313" key="3">
    <source>
        <dbReference type="Proteomes" id="UP001497623"/>
    </source>
</evidence>
<feature type="non-terminal residue" evidence="2">
    <location>
        <position position="1"/>
    </location>
</feature>
<dbReference type="AlphaFoldDB" id="A0AAV2S737"/>